<proteinExistence type="predicted"/>
<dbReference type="Proteomes" id="UP000266172">
    <property type="component" value="Unassembled WGS sequence"/>
</dbReference>
<protein>
    <submittedName>
        <fullName evidence="2">Stage III sporulation protein AG</fullName>
    </submittedName>
</protein>
<evidence type="ECO:0000313" key="2">
    <source>
        <dbReference type="EMBL" id="RGS41777.1"/>
    </source>
</evidence>
<dbReference type="EMBL" id="QRVL01000001">
    <property type="protein sequence ID" value="RGS41777.1"/>
    <property type="molecule type" value="Genomic_DNA"/>
</dbReference>
<evidence type="ECO:0000256" key="1">
    <source>
        <dbReference type="SAM" id="MobiDB-lite"/>
    </source>
</evidence>
<reference evidence="2 3" key="1">
    <citation type="submission" date="2018-08" db="EMBL/GenBank/DDBJ databases">
        <title>A genome reference for cultivated species of the human gut microbiota.</title>
        <authorList>
            <person name="Zou Y."/>
            <person name="Xue W."/>
            <person name="Luo G."/>
        </authorList>
    </citation>
    <scope>NUCLEOTIDE SEQUENCE [LARGE SCALE GENOMIC DNA]</scope>
    <source>
        <strain evidence="2 3">AF22-12AC</strain>
    </source>
</reference>
<dbReference type="RefSeq" id="WP_014079964.1">
    <property type="nucleotide sequence ID" value="NZ_CATVZQ010000018.1"/>
</dbReference>
<feature type="region of interest" description="Disordered" evidence="1">
    <location>
        <begin position="50"/>
        <end position="85"/>
    </location>
</feature>
<feature type="compositionally biased region" description="Basic and acidic residues" evidence="1">
    <location>
        <begin position="122"/>
        <end position="141"/>
    </location>
</feature>
<feature type="region of interest" description="Disordered" evidence="1">
    <location>
        <begin position="122"/>
        <end position="155"/>
    </location>
</feature>
<sequence length="222" mass="23801">MPEKLKRILQNKNWRSWKKSDWLLLALAGILLLVIALPVESGDGTAEKAYNTAQGEKETSGGSGRTASGDSGGTASGSQTSEEGEQEYVQYLEKKLENILMQMDGVGRVDVMITVSDGGEQIVEKDKKTTSSSTGERDSGGGERSVTEQAGEDSTVYVETADEKYPYVQKETLPTVAGVVVVAEGGGNPAAVSEISESVQALLKVEPHRIRVVKMCSREESE</sequence>
<dbReference type="AlphaFoldDB" id="A0A395V951"/>
<comment type="caution">
    <text evidence="2">The sequence shown here is derived from an EMBL/GenBank/DDBJ whole genome shotgun (WGS) entry which is preliminary data.</text>
</comment>
<name>A0A395V951_9FIRM</name>
<evidence type="ECO:0000313" key="3">
    <source>
        <dbReference type="Proteomes" id="UP000266172"/>
    </source>
</evidence>
<organism evidence="2 3">
    <name type="scientific">Roseburia hominis</name>
    <dbReference type="NCBI Taxonomy" id="301301"/>
    <lineage>
        <taxon>Bacteria</taxon>
        <taxon>Bacillati</taxon>
        <taxon>Bacillota</taxon>
        <taxon>Clostridia</taxon>
        <taxon>Lachnospirales</taxon>
        <taxon>Lachnospiraceae</taxon>
        <taxon>Roseburia</taxon>
    </lineage>
</organism>
<gene>
    <name evidence="2" type="ORF">DWX93_00045</name>
</gene>
<dbReference type="OMA" id="VITECNG"/>
<accession>A0A395V951</accession>
<dbReference type="GeneID" id="93723610"/>